<evidence type="ECO:0000256" key="1">
    <source>
        <dbReference type="ARBA" id="ARBA00004613"/>
    </source>
</evidence>
<evidence type="ECO:0000256" key="2">
    <source>
        <dbReference type="ARBA" id="ARBA00005964"/>
    </source>
</evidence>
<keyword evidence="12" id="KW-1185">Reference proteome</keyword>
<reference evidence="11 12" key="2">
    <citation type="journal article" date="2017" name="Sci. Rep.">
        <title>Ant-infecting Ophiocordyceps genomes reveal a high diversity of potential behavioral manipulation genes and a possible major role for enterotoxins.</title>
        <authorList>
            <person name="de Bekker C."/>
            <person name="Ohm R.A."/>
            <person name="Evans H.C."/>
            <person name="Brachmann A."/>
            <person name="Hughes D.P."/>
        </authorList>
    </citation>
    <scope>NUCLEOTIDE SEQUENCE [LARGE SCALE GENOMIC DNA]</scope>
    <source>
        <strain evidence="11 12">SC16a</strain>
    </source>
</reference>
<gene>
    <name evidence="11" type="ORF">XA68_17082</name>
</gene>
<dbReference type="EC" id="3.1.1.-" evidence="8"/>
<keyword evidence="7" id="KW-0325">Glycoprotein</keyword>
<keyword evidence="5 8" id="KW-0378">Hydrolase</keyword>
<dbReference type="GO" id="GO:0006629">
    <property type="term" value="P:lipid metabolic process"/>
    <property type="evidence" value="ECO:0007669"/>
    <property type="project" value="UniProtKB-KW"/>
</dbReference>
<keyword evidence="4 9" id="KW-0732">Signal</keyword>
<evidence type="ECO:0000256" key="4">
    <source>
        <dbReference type="ARBA" id="ARBA00022729"/>
    </source>
</evidence>
<dbReference type="FunFam" id="3.40.50.1820:FF:000213">
    <property type="entry name" value="Carboxylic ester hydrolase"/>
    <property type="match status" value="1"/>
</dbReference>
<comment type="caution">
    <text evidence="11">The sequence shown here is derived from an EMBL/GenBank/DDBJ whole genome shotgun (WGS) entry which is preliminary data.</text>
</comment>
<evidence type="ECO:0000313" key="11">
    <source>
        <dbReference type="EMBL" id="PFH56087.1"/>
    </source>
</evidence>
<dbReference type="Proteomes" id="UP000037136">
    <property type="component" value="Unassembled WGS sequence"/>
</dbReference>
<dbReference type="GO" id="GO:0005576">
    <property type="term" value="C:extracellular region"/>
    <property type="evidence" value="ECO:0007669"/>
    <property type="project" value="UniProtKB-SubCell"/>
</dbReference>
<dbReference type="GO" id="GO:0016787">
    <property type="term" value="F:hydrolase activity"/>
    <property type="evidence" value="ECO:0007669"/>
    <property type="project" value="UniProtKB-KW"/>
</dbReference>
<keyword evidence="3" id="KW-0964">Secreted</keyword>
<sequence length="590" mass="64953">MRPTTLFVPLALGLGLRLEKGGTDKAEEGLTMEQLAPQLEQRPSAHLEERSLTVRIPFQDGSLTGRSLLGVETFSGIPYADAPVGPLRLRPPQRLSSKIGERRVLGPAPACPQMFFSHTQTDPLGGLLSDVIRLPFLRPIGGQEDCLTVTVQRPAGTKAGDNLPVLFWIYGGAFQLGATNTYDSLHFMRTAVDQKQPFIFVAVNYRVGAFGFLAGKEILADGSANLGLLDQRMGLEWVADNIAAFGGDSHRVTLWGESAGAISVFNQMVLYGGNATYRGKPLFRGAIMNSGGLVPTAPVDSSKAQAIFDAVARKAGCADHQGHDILACLRRVPYDTFLDAAISLPGLLSFNAMALPYLPRPDGSVLPASPDELLQSDRYHAVPTIVGNQEDEGTLFSLLIGRLHGTHQIVDRLRRDFFFNTSEADLTEFVNLYDPSILDGSPFRTGLFNELYFGYKRVAAILGDVVLILTRRIGLAIALKGRPKVAAWSYLASYGHGIPFVGTFHGSDVLRLFYDIIPDHATASCRTYYLNFLYNLDPNKGVSKYEWWPKWGDNRELMWFKTPHRNAILKDDFRSEASDWMASHLKHLLV</sequence>
<protein>
    <recommendedName>
        <fullName evidence="8">Carboxylic ester hydrolase</fullName>
        <ecNumber evidence="8">3.1.1.-</ecNumber>
    </recommendedName>
</protein>
<reference evidence="11 12" key="1">
    <citation type="journal article" date="2015" name="BMC Genomics">
        <title>Gene expression during zombie ant biting behavior reflects the complexity underlying fungal parasitic behavioral manipulation.</title>
        <authorList>
            <person name="de Bekker C."/>
            <person name="Ohm R.A."/>
            <person name="Loreto R.G."/>
            <person name="Sebastian A."/>
            <person name="Albert I."/>
            <person name="Merrow M."/>
            <person name="Brachmann A."/>
            <person name="Hughes D.P."/>
        </authorList>
    </citation>
    <scope>NUCLEOTIDE SEQUENCE [LARGE SCALE GENOMIC DNA]</scope>
    <source>
        <strain evidence="11 12">SC16a</strain>
    </source>
</reference>
<feature type="domain" description="Carboxylesterase type B" evidence="10">
    <location>
        <begin position="56"/>
        <end position="551"/>
    </location>
</feature>
<evidence type="ECO:0000256" key="8">
    <source>
        <dbReference type="RuleBase" id="RU361235"/>
    </source>
</evidence>
<evidence type="ECO:0000259" key="10">
    <source>
        <dbReference type="Pfam" id="PF00135"/>
    </source>
</evidence>
<feature type="signal peptide" evidence="9">
    <location>
        <begin position="1"/>
        <end position="15"/>
    </location>
</feature>
<evidence type="ECO:0000256" key="7">
    <source>
        <dbReference type="ARBA" id="ARBA00023180"/>
    </source>
</evidence>
<dbReference type="AlphaFoldDB" id="A0A2A9P559"/>
<feature type="chain" id="PRO_5012857639" description="Carboxylic ester hydrolase" evidence="9">
    <location>
        <begin position="16"/>
        <end position="590"/>
    </location>
</feature>
<name>A0A2A9P559_OPHUN</name>
<dbReference type="SUPFAM" id="SSF53474">
    <property type="entry name" value="alpha/beta-Hydrolases"/>
    <property type="match status" value="1"/>
</dbReference>
<evidence type="ECO:0000256" key="3">
    <source>
        <dbReference type="ARBA" id="ARBA00022525"/>
    </source>
</evidence>
<comment type="subcellular location">
    <subcellularLocation>
        <location evidence="1">Secreted</location>
    </subcellularLocation>
</comment>
<dbReference type="InterPro" id="IPR050309">
    <property type="entry name" value="Type-B_Carboxylest/Lipase"/>
</dbReference>
<dbReference type="EMBL" id="LAZP02000666">
    <property type="protein sequence ID" value="PFH56087.1"/>
    <property type="molecule type" value="Genomic_DNA"/>
</dbReference>
<dbReference type="Pfam" id="PF00135">
    <property type="entry name" value="COesterase"/>
    <property type="match status" value="1"/>
</dbReference>
<proteinExistence type="inferred from homology"/>
<accession>A0A2A9P559</accession>
<evidence type="ECO:0000256" key="5">
    <source>
        <dbReference type="ARBA" id="ARBA00022801"/>
    </source>
</evidence>
<evidence type="ECO:0000313" key="12">
    <source>
        <dbReference type="Proteomes" id="UP000037136"/>
    </source>
</evidence>
<dbReference type="InterPro" id="IPR019826">
    <property type="entry name" value="Carboxylesterase_B_AS"/>
</dbReference>
<dbReference type="OrthoDB" id="408631at2759"/>
<dbReference type="STRING" id="268505.A0A2A9P559"/>
<comment type="similarity">
    <text evidence="2 8">Belongs to the type-B carboxylesterase/lipase family.</text>
</comment>
<organism evidence="11 12">
    <name type="scientific">Ophiocordyceps unilateralis</name>
    <name type="common">Zombie-ant fungus</name>
    <name type="synonym">Torrubia unilateralis</name>
    <dbReference type="NCBI Taxonomy" id="268505"/>
    <lineage>
        <taxon>Eukaryota</taxon>
        <taxon>Fungi</taxon>
        <taxon>Dikarya</taxon>
        <taxon>Ascomycota</taxon>
        <taxon>Pezizomycotina</taxon>
        <taxon>Sordariomycetes</taxon>
        <taxon>Hypocreomycetidae</taxon>
        <taxon>Hypocreales</taxon>
        <taxon>Ophiocordycipitaceae</taxon>
        <taxon>Ophiocordyceps</taxon>
    </lineage>
</organism>
<evidence type="ECO:0000256" key="6">
    <source>
        <dbReference type="ARBA" id="ARBA00023098"/>
    </source>
</evidence>
<dbReference type="InterPro" id="IPR002018">
    <property type="entry name" value="CarbesteraseB"/>
</dbReference>
<evidence type="ECO:0000256" key="9">
    <source>
        <dbReference type="SAM" id="SignalP"/>
    </source>
</evidence>
<dbReference type="PROSITE" id="PS00122">
    <property type="entry name" value="CARBOXYLESTERASE_B_1"/>
    <property type="match status" value="1"/>
</dbReference>
<dbReference type="Gene3D" id="3.40.50.1820">
    <property type="entry name" value="alpha/beta hydrolase"/>
    <property type="match status" value="1"/>
</dbReference>
<keyword evidence="6" id="KW-0443">Lipid metabolism</keyword>
<dbReference type="PANTHER" id="PTHR11559">
    <property type="entry name" value="CARBOXYLESTERASE"/>
    <property type="match status" value="1"/>
</dbReference>
<dbReference type="InterPro" id="IPR029058">
    <property type="entry name" value="AB_hydrolase_fold"/>
</dbReference>